<dbReference type="SUPFAM" id="SSF55729">
    <property type="entry name" value="Acyl-CoA N-acyltransferases (Nat)"/>
    <property type="match status" value="1"/>
</dbReference>
<name>A0A4R8DQ96_9BACT</name>
<feature type="domain" description="N-acetyltransferase" evidence="4">
    <location>
        <begin position="1"/>
        <end position="143"/>
    </location>
</feature>
<proteinExistence type="inferred from homology"/>
<keyword evidence="3 5" id="KW-0012">Acyltransferase</keyword>
<dbReference type="PANTHER" id="PTHR10545">
    <property type="entry name" value="DIAMINE N-ACETYLTRANSFERASE"/>
    <property type="match status" value="1"/>
</dbReference>
<dbReference type="PANTHER" id="PTHR10545:SF29">
    <property type="entry name" value="GH14572P-RELATED"/>
    <property type="match status" value="1"/>
</dbReference>
<organism evidence="5 6">
    <name type="scientific">Dinghuibacter silviterrae</name>
    <dbReference type="NCBI Taxonomy" id="1539049"/>
    <lineage>
        <taxon>Bacteria</taxon>
        <taxon>Pseudomonadati</taxon>
        <taxon>Bacteroidota</taxon>
        <taxon>Chitinophagia</taxon>
        <taxon>Chitinophagales</taxon>
        <taxon>Chitinophagaceae</taxon>
        <taxon>Dinghuibacter</taxon>
    </lineage>
</organism>
<dbReference type="GO" id="GO:0008080">
    <property type="term" value="F:N-acetyltransferase activity"/>
    <property type="evidence" value="ECO:0007669"/>
    <property type="project" value="UniProtKB-ARBA"/>
</dbReference>
<evidence type="ECO:0000256" key="2">
    <source>
        <dbReference type="ARBA" id="ARBA00022679"/>
    </source>
</evidence>
<dbReference type="FunFam" id="3.40.630.30:FF:000064">
    <property type="entry name" value="GNAT family acetyltransferase"/>
    <property type="match status" value="1"/>
</dbReference>
<evidence type="ECO:0000256" key="1">
    <source>
        <dbReference type="ARBA" id="ARBA00008694"/>
    </source>
</evidence>
<reference evidence="5 6" key="1">
    <citation type="submission" date="2019-03" db="EMBL/GenBank/DDBJ databases">
        <title>Genomic Encyclopedia of Type Strains, Phase IV (KMG-IV): sequencing the most valuable type-strain genomes for metagenomic binning, comparative biology and taxonomic classification.</title>
        <authorList>
            <person name="Goeker M."/>
        </authorList>
    </citation>
    <scope>NUCLEOTIDE SEQUENCE [LARGE SCALE GENOMIC DNA]</scope>
    <source>
        <strain evidence="5 6">DSM 100059</strain>
    </source>
</reference>
<dbReference type="CDD" id="cd04301">
    <property type="entry name" value="NAT_SF"/>
    <property type="match status" value="1"/>
</dbReference>
<protein>
    <submittedName>
        <fullName evidence="5">L-amino acid N-acyltransferase YncA</fullName>
    </submittedName>
</protein>
<dbReference type="InterPro" id="IPR016181">
    <property type="entry name" value="Acyl_CoA_acyltransferase"/>
</dbReference>
<dbReference type="AlphaFoldDB" id="A0A4R8DQ96"/>
<evidence type="ECO:0000259" key="4">
    <source>
        <dbReference type="PROSITE" id="PS51186"/>
    </source>
</evidence>
<dbReference type="Gene3D" id="3.40.630.30">
    <property type="match status" value="1"/>
</dbReference>
<dbReference type="Proteomes" id="UP000294498">
    <property type="component" value="Unassembled WGS sequence"/>
</dbReference>
<dbReference type="Pfam" id="PF00583">
    <property type="entry name" value="Acetyltransf_1"/>
    <property type="match status" value="1"/>
</dbReference>
<keyword evidence="6" id="KW-1185">Reference proteome</keyword>
<evidence type="ECO:0000313" key="5">
    <source>
        <dbReference type="EMBL" id="TDX00304.1"/>
    </source>
</evidence>
<dbReference type="OrthoDB" id="9805924at2"/>
<evidence type="ECO:0000256" key="3">
    <source>
        <dbReference type="ARBA" id="ARBA00023315"/>
    </source>
</evidence>
<dbReference type="PROSITE" id="PS51186">
    <property type="entry name" value="GNAT"/>
    <property type="match status" value="1"/>
</dbReference>
<comment type="similarity">
    <text evidence="1">Belongs to the acetyltransferase family.</text>
</comment>
<sequence length="143" mass="16045">MHIRPATVNDFPSIHALLREFSIFQKTPEKMLITLEEMVAQQDLFRGLVAEEGGAIVGFATYFFSYYSWSGKALYLDDLYVQPAARGNGLGSRLLDAIIALARTAGCKKVRWQVSRWNEPAQALYRKIGASIDDTEINCDLVL</sequence>
<dbReference type="InterPro" id="IPR000182">
    <property type="entry name" value="GNAT_dom"/>
</dbReference>
<dbReference type="InterPro" id="IPR017255">
    <property type="entry name" value="AcTrfase_GNAT_prd"/>
</dbReference>
<gene>
    <name evidence="5" type="ORF">EDB95_1325</name>
</gene>
<dbReference type="PIRSF" id="PIRSF037663">
    <property type="entry name" value="Acetyltransf_GNAT_prd"/>
    <property type="match status" value="1"/>
</dbReference>
<accession>A0A4R8DQ96</accession>
<keyword evidence="2 5" id="KW-0808">Transferase</keyword>
<dbReference type="RefSeq" id="WP_133991744.1">
    <property type="nucleotide sequence ID" value="NZ_SODV01000001.1"/>
</dbReference>
<comment type="caution">
    <text evidence="5">The sequence shown here is derived from an EMBL/GenBank/DDBJ whole genome shotgun (WGS) entry which is preliminary data.</text>
</comment>
<dbReference type="EMBL" id="SODV01000001">
    <property type="protein sequence ID" value="TDX00304.1"/>
    <property type="molecule type" value="Genomic_DNA"/>
</dbReference>
<evidence type="ECO:0000313" key="6">
    <source>
        <dbReference type="Proteomes" id="UP000294498"/>
    </source>
</evidence>
<dbReference type="InterPro" id="IPR051016">
    <property type="entry name" value="Diverse_Substrate_AcTransf"/>
</dbReference>